<evidence type="ECO:0000313" key="2">
    <source>
        <dbReference type="Proteomes" id="UP000027647"/>
    </source>
</evidence>
<reference evidence="1 2" key="1">
    <citation type="submission" date="2014-04" db="EMBL/GenBank/DDBJ databases">
        <title>A comprehensive comparison of genomes of Erythrobacter spp. strains.</title>
        <authorList>
            <person name="Zheng Q."/>
        </authorList>
    </citation>
    <scope>NUCLEOTIDE SEQUENCE [LARGE SCALE GENOMIC DNA]</scope>
    <source>
        <strain evidence="1 2">DSM 6997</strain>
    </source>
</reference>
<keyword evidence="2" id="KW-1185">Reference proteome</keyword>
<dbReference type="RefSeq" id="WP_034960419.1">
    <property type="nucleotide sequence ID" value="NZ_JMIW01000004.1"/>
</dbReference>
<protein>
    <submittedName>
        <fullName evidence="1">Uncharacterized protein</fullName>
    </submittedName>
</protein>
<name>A0A074M565_ERYLO</name>
<dbReference type="Proteomes" id="UP000027647">
    <property type="component" value="Unassembled WGS sequence"/>
</dbReference>
<dbReference type="STRING" id="1044.EH31_11885"/>
<dbReference type="EMBL" id="JMIW01000004">
    <property type="protein sequence ID" value="KEO89846.1"/>
    <property type="molecule type" value="Genomic_DNA"/>
</dbReference>
<sequence length="74" mass="8272">MVLLELKNELDPRGIDALSMSRSELALKSESLYTDLDAIEPAVTECETDMVVDQLLAIDNHPLIEWVTPNPSFD</sequence>
<gene>
    <name evidence="1" type="ORF">EH31_11885</name>
</gene>
<organism evidence="1 2">
    <name type="scientific">Erythrobacter longus</name>
    <dbReference type="NCBI Taxonomy" id="1044"/>
    <lineage>
        <taxon>Bacteria</taxon>
        <taxon>Pseudomonadati</taxon>
        <taxon>Pseudomonadota</taxon>
        <taxon>Alphaproteobacteria</taxon>
        <taxon>Sphingomonadales</taxon>
        <taxon>Erythrobacteraceae</taxon>
        <taxon>Erythrobacter/Porphyrobacter group</taxon>
        <taxon>Erythrobacter</taxon>
    </lineage>
</organism>
<comment type="caution">
    <text evidence="1">The sequence shown here is derived from an EMBL/GenBank/DDBJ whole genome shotgun (WGS) entry which is preliminary data.</text>
</comment>
<dbReference type="AlphaFoldDB" id="A0A074M565"/>
<accession>A0A074M565</accession>
<proteinExistence type="predicted"/>
<evidence type="ECO:0000313" key="1">
    <source>
        <dbReference type="EMBL" id="KEO89846.1"/>
    </source>
</evidence>